<accession>A0A6C2UV56</accession>
<proteinExistence type="predicted"/>
<sequence>MHIIPRLKTMAILPGIVLIGVIAHAASGEPSRTHGLVGLRPLPRTAAMDHGHNHGGSWAGTPTFAEQKGNYPYVAENLDVVKGWLDGDFKTKRVFFEHYWGLSEARDDLDPKKNLLVRVIRQWESQGGVVEHILICREYDLAIHRGHKDAKPGPFKEDTRILYEKDFDDIRVLFKKAHKQSLLKHDNYKLIQMVQEPSFFATDKRFQPIMDKCDGIAYECHQFNRHWPLETGWGKPEKVVEGAKWTLGQNKEYIFYYGPIRWKGKVYYEFMERDWLQKFWEAGLPKHHPKMHYYLNTFPHADGRGRPVGPETDPHSVLGFTKWLIQEIKMDEGANPVN</sequence>
<dbReference type="RefSeq" id="WP_222846460.1">
    <property type="nucleotide sequence ID" value="NZ_CAAHFH010000003.1"/>
</dbReference>
<dbReference type="Proteomes" id="UP000346198">
    <property type="component" value="Unassembled WGS sequence"/>
</dbReference>
<evidence type="ECO:0000313" key="2">
    <source>
        <dbReference type="Proteomes" id="UP000346198"/>
    </source>
</evidence>
<evidence type="ECO:0008006" key="3">
    <source>
        <dbReference type="Google" id="ProtNLM"/>
    </source>
</evidence>
<protein>
    <recommendedName>
        <fullName evidence="3">Glycoside hydrolase family 5 domain-containing protein</fullName>
    </recommendedName>
</protein>
<gene>
    <name evidence="1" type="ORF">SCARR_05153</name>
</gene>
<keyword evidence="2" id="KW-1185">Reference proteome</keyword>
<evidence type="ECO:0000313" key="1">
    <source>
        <dbReference type="EMBL" id="VGO23054.1"/>
    </source>
</evidence>
<dbReference type="EMBL" id="CAAHFH010000003">
    <property type="protein sequence ID" value="VGO23054.1"/>
    <property type="molecule type" value="Genomic_DNA"/>
</dbReference>
<dbReference type="AlphaFoldDB" id="A0A6C2UV56"/>
<name>A0A6C2UV56_9BACT</name>
<reference evidence="1 2" key="1">
    <citation type="submission" date="2019-04" db="EMBL/GenBank/DDBJ databases">
        <authorList>
            <person name="Van Vliet M D."/>
        </authorList>
    </citation>
    <scope>NUCLEOTIDE SEQUENCE [LARGE SCALE GENOMIC DNA]</scope>
    <source>
        <strain evidence="1 2">F21</strain>
    </source>
</reference>
<organism evidence="1 2">
    <name type="scientific">Pontiella sulfatireligans</name>
    <dbReference type="NCBI Taxonomy" id="2750658"/>
    <lineage>
        <taxon>Bacteria</taxon>
        <taxon>Pseudomonadati</taxon>
        <taxon>Kiritimatiellota</taxon>
        <taxon>Kiritimatiellia</taxon>
        <taxon>Kiritimatiellales</taxon>
        <taxon>Pontiellaceae</taxon>
        <taxon>Pontiella</taxon>
    </lineage>
</organism>